<sequence length="56" mass="6410">VYKEMVGNFDCMNDALAYGKKYPKHNGEIYTHDGHLLKEDFKCECNGTGKIKEGRI</sequence>
<organism evidence="1">
    <name type="scientific">marine sediment metagenome</name>
    <dbReference type="NCBI Taxonomy" id="412755"/>
    <lineage>
        <taxon>unclassified sequences</taxon>
        <taxon>metagenomes</taxon>
        <taxon>ecological metagenomes</taxon>
    </lineage>
</organism>
<comment type="caution">
    <text evidence="1">The sequence shown here is derived from an EMBL/GenBank/DDBJ whole genome shotgun (WGS) entry which is preliminary data.</text>
</comment>
<gene>
    <name evidence="1" type="ORF">LCGC14_1355490</name>
</gene>
<evidence type="ECO:0000313" key="1">
    <source>
        <dbReference type="EMBL" id="KKM78879.1"/>
    </source>
</evidence>
<feature type="non-terminal residue" evidence="1">
    <location>
        <position position="1"/>
    </location>
</feature>
<dbReference type="AlphaFoldDB" id="A0A0F9K9L1"/>
<accession>A0A0F9K9L1</accession>
<reference evidence="1" key="1">
    <citation type="journal article" date="2015" name="Nature">
        <title>Complex archaea that bridge the gap between prokaryotes and eukaryotes.</title>
        <authorList>
            <person name="Spang A."/>
            <person name="Saw J.H."/>
            <person name="Jorgensen S.L."/>
            <person name="Zaremba-Niedzwiedzka K."/>
            <person name="Martijn J."/>
            <person name="Lind A.E."/>
            <person name="van Eijk R."/>
            <person name="Schleper C."/>
            <person name="Guy L."/>
            <person name="Ettema T.J."/>
        </authorList>
    </citation>
    <scope>NUCLEOTIDE SEQUENCE</scope>
</reference>
<dbReference type="EMBL" id="LAZR01008419">
    <property type="protein sequence ID" value="KKM78879.1"/>
    <property type="molecule type" value="Genomic_DNA"/>
</dbReference>
<protein>
    <submittedName>
        <fullName evidence="1">Uncharacterized protein</fullName>
    </submittedName>
</protein>
<proteinExistence type="predicted"/>
<name>A0A0F9K9L1_9ZZZZ</name>